<dbReference type="Proteomes" id="UP001501752">
    <property type="component" value="Unassembled WGS sequence"/>
</dbReference>
<protein>
    <submittedName>
        <fullName evidence="6">LysR family transcriptional regulator</fullName>
    </submittedName>
</protein>
<keyword evidence="4" id="KW-0804">Transcription</keyword>
<dbReference type="SUPFAM" id="SSF53850">
    <property type="entry name" value="Periplasmic binding protein-like II"/>
    <property type="match status" value="1"/>
</dbReference>
<dbReference type="InterPro" id="IPR000847">
    <property type="entry name" value="LysR_HTH_N"/>
</dbReference>
<dbReference type="Gene3D" id="1.10.10.10">
    <property type="entry name" value="Winged helix-like DNA-binding domain superfamily/Winged helix DNA-binding domain"/>
    <property type="match status" value="1"/>
</dbReference>
<sequence>MELREIEIFLTLAEELHFGRAAARLHLTQARVSQVIARQERQIGGLLFDRSNRRQVRLTPLGRQLCADLRPVHAHLRDSLERARLAARGKAVRLRVGMMPFNVPDLHHYWEAFRSQHPECELQIRRAPYVEPFERLRDGDMDVFVAWLPVDEPDLTVGPVLFHDPRVLAVAADHELAGRPEIPVEALGDFGHAMPPGMPDGWEDGYLSFHTPRGKAIERIESATDADELINLVITGEIVHPFPSHVTRYWSMSHVKFVPMPEMGTIPYALVWRRDDENELVRALARTVRTIGALHF</sequence>
<dbReference type="PROSITE" id="PS50931">
    <property type="entry name" value="HTH_LYSR"/>
    <property type="match status" value="1"/>
</dbReference>
<keyword evidence="2" id="KW-0805">Transcription regulation</keyword>
<dbReference type="InterPro" id="IPR036388">
    <property type="entry name" value="WH-like_DNA-bd_sf"/>
</dbReference>
<dbReference type="Pfam" id="PF03466">
    <property type="entry name" value="LysR_substrate"/>
    <property type="match status" value="1"/>
</dbReference>
<evidence type="ECO:0000313" key="6">
    <source>
        <dbReference type="EMBL" id="GAA4879442.1"/>
    </source>
</evidence>
<evidence type="ECO:0000313" key="7">
    <source>
        <dbReference type="Proteomes" id="UP001501752"/>
    </source>
</evidence>
<name>A0ABP9EJJ5_9ACTN</name>
<dbReference type="RefSeq" id="WP_345700882.1">
    <property type="nucleotide sequence ID" value="NZ_BAABIS010000001.1"/>
</dbReference>
<keyword evidence="7" id="KW-1185">Reference proteome</keyword>
<dbReference type="Pfam" id="PF00126">
    <property type="entry name" value="HTH_1"/>
    <property type="match status" value="1"/>
</dbReference>
<dbReference type="InterPro" id="IPR005119">
    <property type="entry name" value="LysR_subst-bd"/>
</dbReference>
<dbReference type="SUPFAM" id="SSF46785">
    <property type="entry name" value="Winged helix' DNA-binding domain"/>
    <property type="match status" value="1"/>
</dbReference>
<keyword evidence="3" id="KW-0238">DNA-binding</keyword>
<accession>A0ABP9EJJ5</accession>
<dbReference type="PANTHER" id="PTHR30346:SF0">
    <property type="entry name" value="HCA OPERON TRANSCRIPTIONAL ACTIVATOR HCAR"/>
    <property type="match status" value="1"/>
</dbReference>
<dbReference type="PANTHER" id="PTHR30346">
    <property type="entry name" value="TRANSCRIPTIONAL DUAL REGULATOR HCAR-RELATED"/>
    <property type="match status" value="1"/>
</dbReference>
<evidence type="ECO:0000259" key="5">
    <source>
        <dbReference type="PROSITE" id="PS50931"/>
    </source>
</evidence>
<dbReference type="EMBL" id="BAABIS010000001">
    <property type="protein sequence ID" value="GAA4879442.1"/>
    <property type="molecule type" value="Genomic_DNA"/>
</dbReference>
<dbReference type="Gene3D" id="3.40.190.10">
    <property type="entry name" value="Periplasmic binding protein-like II"/>
    <property type="match status" value="2"/>
</dbReference>
<organism evidence="6 7">
    <name type="scientific">Kitasatospora terrestris</name>
    <dbReference type="NCBI Taxonomy" id="258051"/>
    <lineage>
        <taxon>Bacteria</taxon>
        <taxon>Bacillati</taxon>
        <taxon>Actinomycetota</taxon>
        <taxon>Actinomycetes</taxon>
        <taxon>Kitasatosporales</taxon>
        <taxon>Streptomycetaceae</taxon>
        <taxon>Kitasatospora</taxon>
    </lineage>
</organism>
<evidence type="ECO:0000256" key="3">
    <source>
        <dbReference type="ARBA" id="ARBA00023125"/>
    </source>
</evidence>
<proteinExistence type="inferred from homology"/>
<evidence type="ECO:0000256" key="1">
    <source>
        <dbReference type="ARBA" id="ARBA00009437"/>
    </source>
</evidence>
<dbReference type="InterPro" id="IPR036390">
    <property type="entry name" value="WH_DNA-bd_sf"/>
</dbReference>
<feature type="domain" description="HTH lysR-type" evidence="5">
    <location>
        <begin position="1"/>
        <end position="59"/>
    </location>
</feature>
<evidence type="ECO:0000256" key="2">
    <source>
        <dbReference type="ARBA" id="ARBA00023015"/>
    </source>
</evidence>
<gene>
    <name evidence="6" type="ORF">GCM10023235_69580</name>
</gene>
<comment type="similarity">
    <text evidence="1">Belongs to the LysR transcriptional regulatory family.</text>
</comment>
<reference evidence="7" key="1">
    <citation type="journal article" date="2019" name="Int. J. Syst. Evol. Microbiol.">
        <title>The Global Catalogue of Microorganisms (GCM) 10K type strain sequencing project: providing services to taxonomists for standard genome sequencing and annotation.</title>
        <authorList>
            <consortium name="The Broad Institute Genomics Platform"/>
            <consortium name="The Broad Institute Genome Sequencing Center for Infectious Disease"/>
            <person name="Wu L."/>
            <person name="Ma J."/>
        </authorList>
    </citation>
    <scope>NUCLEOTIDE SEQUENCE [LARGE SCALE GENOMIC DNA]</scope>
    <source>
        <strain evidence="7">JCM 13006</strain>
    </source>
</reference>
<comment type="caution">
    <text evidence="6">The sequence shown here is derived from an EMBL/GenBank/DDBJ whole genome shotgun (WGS) entry which is preliminary data.</text>
</comment>
<evidence type="ECO:0000256" key="4">
    <source>
        <dbReference type="ARBA" id="ARBA00023163"/>
    </source>
</evidence>